<name>A0AAD8DUU2_MYTSE</name>
<reference evidence="1" key="1">
    <citation type="submission" date="2023-03" db="EMBL/GenBank/DDBJ databases">
        <title>Chromosome-level genomes of two armyworms, Mythimna separata and Mythimna loreyi, provide insights into the biosynthesis and reception of sex pheromones.</title>
        <authorList>
            <person name="Zhao H."/>
        </authorList>
    </citation>
    <scope>NUCLEOTIDE SEQUENCE</scope>
    <source>
        <strain evidence="1">BeijingLab</strain>
        <tissue evidence="1">Pupa</tissue>
    </source>
</reference>
<proteinExistence type="predicted"/>
<gene>
    <name evidence="1" type="ORF">PYW07_004166</name>
</gene>
<dbReference type="AlphaFoldDB" id="A0AAD8DUU2"/>
<dbReference type="EMBL" id="JARGEI010000012">
    <property type="protein sequence ID" value="KAJ8722986.1"/>
    <property type="molecule type" value="Genomic_DNA"/>
</dbReference>
<evidence type="ECO:0000313" key="2">
    <source>
        <dbReference type="Proteomes" id="UP001231518"/>
    </source>
</evidence>
<sequence>MSYKLCDLVNNEPFVGGALKNAGMVCPLPSGYHAVENITAPTKNFPNVFPFEKGRVEVSLNVTDTKEQVLLVTIVASFKQKP</sequence>
<comment type="caution">
    <text evidence="1">The sequence shown here is derived from an EMBL/GenBank/DDBJ whole genome shotgun (WGS) entry which is preliminary data.</text>
</comment>
<dbReference type="Proteomes" id="UP001231518">
    <property type="component" value="Chromosome 15"/>
</dbReference>
<evidence type="ECO:0000313" key="1">
    <source>
        <dbReference type="EMBL" id="KAJ8722986.1"/>
    </source>
</evidence>
<accession>A0AAD8DUU2</accession>
<organism evidence="1 2">
    <name type="scientific">Mythimna separata</name>
    <name type="common">Oriental armyworm</name>
    <name type="synonym">Pseudaletia separata</name>
    <dbReference type="NCBI Taxonomy" id="271217"/>
    <lineage>
        <taxon>Eukaryota</taxon>
        <taxon>Metazoa</taxon>
        <taxon>Ecdysozoa</taxon>
        <taxon>Arthropoda</taxon>
        <taxon>Hexapoda</taxon>
        <taxon>Insecta</taxon>
        <taxon>Pterygota</taxon>
        <taxon>Neoptera</taxon>
        <taxon>Endopterygota</taxon>
        <taxon>Lepidoptera</taxon>
        <taxon>Glossata</taxon>
        <taxon>Ditrysia</taxon>
        <taxon>Noctuoidea</taxon>
        <taxon>Noctuidae</taxon>
        <taxon>Noctuinae</taxon>
        <taxon>Hadenini</taxon>
        <taxon>Mythimna</taxon>
    </lineage>
</organism>
<protein>
    <submittedName>
        <fullName evidence="1">Uncharacterized protein</fullName>
    </submittedName>
</protein>
<keyword evidence="2" id="KW-1185">Reference proteome</keyword>